<dbReference type="Proteomes" id="UP000078397">
    <property type="component" value="Unassembled WGS sequence"/>
</dbReference>
<reference evidence="2 3" key="1">
    <citation type="journal article" date="2016" name="PLoS Pathog.">
        <title>Biosynthesis of antibiotic leucinostatins in bio-control fungus Purpureocillium lilacinum and their inhibition on phytophthora revealed by genome mining.</title>
        <authorList>
            <person name="Wang G."/>
            <person name="Liu Z."/>
            <person name="Lin R."/>
            <person name="Li E."/>
            <person name="Mao Z."/>
            <person name="Ling J."/>
            <person name="Yang Y."/>
            <person name="Yin W.B."/>
            <person name="Xie B."/>
        </authorList>
    </citation>
    <scope>NUCLEOTIDE SEQUENCE [LARGE SCALE GENOMIC DNA]</scope>
    <source>
        <strain evidence="2">170</strain>
    </source>
</reference>
<dbReference type="EMBL" id="LSBJ02000012">
    <property type="protein sequence ID" value="OAQ57862.2"/>
    <property type="molecule type" value="Genomic_DNA"/>
</dbReference>
<organism evidence="2 3">
    <name type="scientific">Pochonia chlamydosporia 170</name>
    <dbReference type="NCBI Taxonomy" id="1380566"/>
    <lineage>
        <taxon>Eukaryota</taxon>
        <taxon>Fungi</taxon>
        <taxon>Dikarya</taxon>
        <taxon>Ascomycota</taxon>
        <taxon>Pezizomycotina</taxon>
        <taxon>Sordariomycetes</taxon>
        <taxon>Hypocreomycetidae</taxon>
        <taxon>Hypocreales</taxon>
        <taxon>Clavicipitaceae</taxon>
        <taxon>Pochonia</taxon>
    </lineage>
</organism>
<gene>
    <name evidence="2" type="ORF">VFPPC_12425</name>
</gene>
<evidence type="ECO:0000256" key="1">
    <source>
        <dbReference type="SAM" id="MobiDB-lite"/>
    </source>
</evidence>
<dbReference type="OrthoDB" id="5153534at2759"/>
<evidence type="ECO:0000313" key="3">
    <source>
        <dbReference type="Proteomes" id="UP000078397"/>
    </source>
</evidence>
<evidence type="ECO:0000313" key="2">
    <source>
        <dbReference type="EMBL" id="OAQ57862.2"/>
    </source>
</evidence>
<sequence>MNLGTIQRYHSYVKLRLEVSILSHAPLTPSVTRVYEKARKAGHTPALNVTRATAEMKALRDKQLRRSTLLGKTLITGKYGPLTVDDARIRVAKDEYNRLAAQEDKRQRLRKKETRDEAAYQSKWQKSDRRTLLNRLN</sequence>
<accession>A0A179EXJ3</accession>
<dbReference type="GeneID" id="28858654"/>
<protein>
    <submittedName>
        <fullName evidence="2">Uncharacterized protein</fullName>
    </submittedName>
</protein>
<dbReference type="RefSeq" id="XP_022283912.1">
    <property type="nucleotide sequence ID" value="XM_022428832.1"/>
</dbReference>
<comment type="caution">
    <text evidence="2">The sequence shown here is derived from an EMBL/GenBank/DDBJ whole genome shotgun (WGS) entry which is preliminary data.</text>
</comment>
<dbReference type="AlphaFoldDB" id="A0A179EXJ3"/>
<proteinExistence type="predicted"/>
<dbReference type="KEGG" id="pchm:VFPPC_12425"/>
<keyword evidence="3" id="KW-1185">Reference proteome</keyword>
<name>A0A179EXJ3_METCM</name>
<feature type="region of interest" description="Disordered" evidence="1">
    <location>
        <begin position="103"/>
        <end position="122"/>
    </location>
</feature>